<keyword evidence="3" id="KW-1185">Reference proteome</keyword>
<sequence>MKKKLIRLDTGMPSLGGWHWLALAFPGRLPLRGRSSPLLPATAPAPVPGPARNRDGTPTG</sequence>
<proteinExistence type="predicted"/>
<protein>
    <submittedName>
        <fullName evidence="2">Uncharacterized protein</fullName>
    </submittedName>
</protein>
<dbReference type="Proteomes" id="UP000295443">
    <property type="component" value="Unassembled WGS sequence"/>
</dbReference>
<name>A0A4R1B8H8_9PROT</name>
<reference evidence="2 3" key="1">
    <citation type="submission" date="2019-03" db="EMBL/GenBank/DDBJ databases">
        <title>Genome sequence of Thiobacillaceae bacterium LSR1, a sulfur-oxidizing bacterium isolated from freshwater sediment.</title>
        <authorList>
            <person name="Li S."/>
        </authorList>
    </citation>
    <scope>NUCLEOTIDE SEQUENCE [LARGE SCALE GENOMIC DNA]</scope>
    <source>
        <strain evidence="2 3">LSR1</strain>
    </source>
</reference>
<evidence type="ECO:0000256" key="1">
    <source>
        <dbReference type="SAM" id="MobiDB-lite"/>
    </source>
</evidence>
<evidence type="ECO:0000313" key="3">
    <source>
        <dbReference type="Proteomes" id="UP000295443"/>
    </source>
</evidence>
<comment type="caution">
    <text evidence="2">The sequence shown here is derived from an EMBL/GenBank/DDBJ whole genome shotgun (WGS) entry which is preliminary data.</text>
</comment>
<accession>A0A4R1B8H8</accession>
<dbReference type="RefSeq" id="WP_131448026.1">
    <property type="nucleotide sequence ID" value="NZ_SJZB01000043.1"/>
</dbReference>
<dbReference type="AlphaFoldDB" id="A0A4R1B8H8"/>
<dbReference type="EMBL" id="SJZB01000043">
    <property type="protein sequence ID" value="TCJ12319.1"/>
    <property type="molecule type" value="Genomic_DNA"/>
</dbReference>
<feature type="region of interest" description="Disordered" evidence="1">
    <location>
        <begin position="34"/>
        <end position="60"/>
    </location>
</feature>
<evidence type="ECO:0000313" key="2">
    <source>
        <dbReference type="EMBL" id="TCJ12319.1"/>
    </source>
</evidence>
<gene>
    <name evidence="2" type="ORF">EZJ19_12320</name>
</gene>
<organism evidence="2 3">
    <name type="scientific">Parasulfuritortus cantonensis</name>
    <dbReference type="NCBI Taxonomy" id="2528202"/>
    <lineage>
        <taxon>Bacteria</taxon>
        <taxon>Pseudomonadati</taxon>
        <taxon>Pseudomonadota</taxon>
        <taxon>Betaproteobacteria</taxon>
        <taxon>Nitrosomonadales</taxon>
        <taxon>Thiobacillaceae</taxon>
        <taxon>Parasulfuritortus</taxon>
    </lineage>
</organism>